<keyword evidence="2" id="KW-0238">DNA-binding</keyword>
<protein>
    <recommendedName>
        <fullName evidence="4">HTH merR-type domain-containing protein</fullName>
    </recommendedName>
</protein>
<evidence type="ECO:0000313" key="6">
    <source>
        <dbReference type="Proteomes" id="UP000614996"/>
    </source>
</evidence>
<dbReference type="Proteomes" id="UP000614996">
    <property type="component" value="Unassembled WGS sequence"/>
</dbReference>
<accession>A0A8J4AHK2</accession>
<dbReference type="PROSITE" id="PS50937">
    <property type="entry name" value="HTH_MERR_2"/>
    <property type="match status" value="1"/>
</dbReference>
<organism evidence="5 6">
    <name type="scientific">Actinocatenispora comari</name>
    <dbReference type="NCBI Taxonomy" id="2807577"/>
    <lineage>
        <taxon>Bacteria</taxon>
        <taxon>Bacillati</taxon>
        <taxon>Actinomycetota</taxon>
        <taxon>Actinomycetes</taxon>
        <taxon>Micromonosporales</taxon>
        <taxon>Micromonosporaceae</taxon>
        <taxon>Actinocatenispora</taxon>
    </lineage>
</organism>
<dbReference type="SMART" id="SM00422">
    <property type="entry name" value="HTH_MERR"/>
    <property type="match status" value="1"/>
</dbReference>
<reference evidence="6" key="1">
    <citation type="journal article" date="2021" name="Int. J. Syst. Evol. Microbiol.">
        <title>Actinocatenispora comari sp. nov., an endophytic actinomycete isolated from aerial parts of Comarum salesowianum.</title>
        <authorList>
            <person name="Oyunbileg N."/>
            <person name="Iizaka Y."/>
            <person name="Hamada M."/>
            <person name="Davaapurev B.O."/>
            <person name="Fukumoto A."/>
            <person name="Tsetseg B."/>
            <person name="Kato F."/>
            <person name="Tamura T."/>
            <person name="Batkhuu J."/>
            <person name="Anzai Y."/>
        </authorList>
    </citation>
    <scope>NUCLEOTIDE SEQUENCE [LARGE SCALE GENOMIC DNA]</scope>
    <source>
        <strain evidence="6">NUM-2625</strain>
    </source>
</reference>
<sequence>MLRYYEQQGLLADRRDSLGYRRYHESDARLVQEILALQRIGFTLAEARPFVECLRSGHDSGDACPASLEVYQRKLAALDTGIARLTAARDQVRGQLAAALARRTAALAEPCCEFSAAEPAVPVRAERSSAAEGAVAIRAGESSAAEQTVPSREGQS</sequence>
<feature type="domain" description="HTH merR-type" evidence="4">
    <location>
        <begin position="1"/>
        <end position="53"/>
    </location>
</feature>
<dbReference type="GO" id="GO:0003677">
    <property type="term" value="F:DNA binding"/>
    <property type="evidence" value="ECO:0007669"/>
    <property type="project" value="UniProtKB-KW"/>
</dbReference>
<dbReference type="PANTHER" id="PTHR30204">
    <property type="entry name" value="REDOX-CYCLING DRUG-SENSING TRANSCRIPTIONAL ACTIVATOR SOXR"/>
    <property type="match status" value="1"/>
</dbReference>
<evidence type="ECO:0000313" key="5">
    <source>
        <dbReference type="EMBL" id="GIL31426.1"/>
    </source>
</evidence>
<dbReference type="EMBL" id="BOPO01000146">
    <property type="protein sequence ID" value="GIL31426.1"/>
    <property type="molecule type" value="Genomic_DNA"/>
</dbReference>
<dbReference type="SUPFAM" id="SSF46955">
    <property type="entry name" value="Putative DNA-binding domain"/>
    <property type="match status" value="1"/>
</dbReference>
<dbReference type="AlphaFoldDB" id="A0A8J4AHK2"/>
<name>A0A8J4AHK2_9ACTN</name>
<evidence type="ECO:0000256" key="3">
    <source>
        <dbReference type="ARBA" id="ARBA00023163"/>
    </source>
</evidence>
<keyword evidence="3" id="KW-0804">Transcription</keyword>
<dbReference type="InterPro" id="IPR000551">
    <property type="entry name" value="MerR-type_HTH_dom"/>
</dbReference>
<gene>
    <name evidence="5" type="ORF">NUM_66800</name>
</gene>
<dbReference type="InterPro" id="IPR009061">
    <property type="entry name" value="DNA-bd_dom_put_sf"/>
</dbReference>
<keyword evidence="6" id="KW-1185">Reference proteome</keyword>
<evidence type="ECO:0000259" key="4">
    <source>
        <dbReference type="PROSITE" id="PS50937"/>
    </source>
</evidence>
<dbReference type="GO" id="GO:0003700">
    <property type="term" value="F:DNA-binding transcription factor activity"/>
    <property type="evidence" value="ECO:0007669"/>
    <property type="project" value="InterPro"/>
</dbReference>
<evidence type="ECO:0000256" key="1">
    <source>
        <dbReference type="ARBA" id="ARBA00023015"/>
    </source>
</evidence>
<evidence type="ECO:0000256" key="2">
    <source>
        <dbReference type="ARBA" id="ARBA00023125"/>
    </source>
</evidence>
<comment type="caution">
    <text evidence="5">The sequence shown here is derived from an EMBL/GenBank/DDBJ whole genome shotgun (WGS) entry which is preliminary data.</text>
</comment>
<dbReference type="Gene3D" id="1.10.1660.10">
    <property type="match status" value="1"/>
</dbReference>
<dbReference type="InterPro" id="IPR015358">
    <property type="entry name" value="Tscrpt_reg_MerR_DNA-bd"/>
</dbReference>
<proteinExistence type="predicted"/>
<dbReference type="PANTHER" id="PTHR30204:SF94">
    <property type="entry name" value="HEAVY METAL-DEPENDENT TRANSCRIPTIONAL REGULATOR HI_0293-RELATED"/>
    <property type="match status" value="1"/>
</dbReference>
<dbReference type="InterPro" id="IPR047057">
    <property type="entry name" value="MerR_fam"/>
</dbReference>
<dbReference type="Pfam" id="PF09278">
    <property type="entry name" value="MerR-DNA-bind"/>
    <property type="match status" value="1"/>
</dbReference>
<keyword evidence="1" id="KW-0805">Transcription regulation</keyword>